<feature type="domain" description="YknX-like C-terminal permuted SH3-like" evidence="7">
    <location>
        <begin position="326"/>
        <end position="392"/>
    </location>
</feature>
<accession>A0A956M0Z7</accession>
<gene>
    <name evidence="8" type="ORF">KC729_15525</name>
</gene>
<dbReference type="SUPFAM" id="SSF111369">
    <property type="entry name" value="HlyD-like secretion proteins"/>
    <property type="match status" value="1"/>
</dbReference>
<reference evidence="8" key="2">
    <citation type="journal article" date="2021" name="Microbiome">
        <title>Successional dynamics and alternative stable states in a saline activated sludge microbial community over 9 years.</title>
        <authorList>
            <person name="Wang Y."/>
            <person name="Ye J."/>
            <person name="Ju F."/>
            <person name="Liu L."/>
            <person name="Boyd J.A."/>
            <person name="Deng Y."/>
            <person name="Parks D.H."/>
            <person name="Jiang X."/>
            <person name="Yin X."/>
            <person name="Woodcroft B.J."/>
            <person name="Tyson G.W."/>
            <person name="Hugenholtz P."/>
            <person name="Polz M.F."/>
            <person name="Zhang T."/>
        </authorList>
    </citation>
    <scope>NUCLEOTIDE SEQUENCE</scope>
    <source>
        <strain evidence="8">HKST-UBA01</strain>
    </source>
</reference>
<sequence>MHLHERFRSWTALAAAALLSISAWACQNGDAHENDQTSTAAADSTAADSLATAGTEAGPEGADSKKSWKDRMFGHKDKEEEKDPPVPVEVATVTLRDVPAYLTSTATLEPDKEADVLSKAAGQIVAVRVEEGDWVRAGDVLATLDGAPQAAALEEVSARVHGLQLELDRKKALHDQHLASDKDLEQAETEFAQAEAQRKKVELELSYTTIRAPFAGRVTKRMIDVGQNVVVGGNLFTVVDSDPLLARIYLPEREVTRLAPDQPVRIQSDADPSIELTGNVVLIAPVVDTRTGTVKVTCQVEGESGKLRPGSFVRVKVETGVHESVASIPKRALVPEGADTYVFRAEADSVMKVPIEVGLDADDIVEVLDGLEVGDRVVSVGHGALRNGSHIRELTAHAAADSTTADGSL</sequence>
<dbReference type="GO" id="GO:0015562">
    <property type="term" value="F:efflux transmembrane transporter activity"/>
    <property type="evidence" value="ECO:0007669"/>
    <property type="project" value="TreeGrafter"/>
</dbReference>
<feature type="region of interest" description="Disordered" evidence="3">
    <location>
        <begin position="30"/>
        <end position="69"/>
    </location>
</feature>
<evidence type="ECO:0000313" key="8">
    <source>
        <dbReference type="EMBL" id="MCA9729099.1"/>
    </source>
</evidence>
<dbReference type="Proteomes" id="UP000697710">
    <property type="component" value="Unassembled WGS sequence"/>
</dbReference>
<feature type="coiled-coil region" evidence="2">
    <location>
        <begin position="153"/>
        <end position="204"/>
    </location>
</feature>
<dbReference type="Pfam" id="PF25954">
    <property type="entry name" value="Beta-barrel_RND_2"/>
    <property type="match status" value="1"/>
</dbReference>
<keyword evidence="4" id="KW-0732">Signal</keyword>
<dbReference type="InterPro" id="IPR006143">
    <property type="entry name" value="RND_pump_MFP"/>
</dbReference>
<evidence type="ECO:0000259" key="6">
    <source>
        <dbReference type="Pfam" id="PF25973"/>
    </source>
</evidence>
<dbReference type="FunFam" id="2.40.30.170:FF:000010">
    <property type="entry name" value="Efflux RND transporter periplasmic adaptor subunit"/>
    <property type="match status" value="1"/>
</dbReference>
<evidence type="ECO:0000256" key="2">
    <source>
        <dbReference type="SAM" id="Coils"/>
    </source>
</evidence>
<dbReference type="EMBL" id="JAGQHR010000573">
    <property type="protein sequence ID" value="MCA9729099.1"/>
    <property type="molecule type" value="Genomic_DNA"/>
</dbReference>
<dbReference type="NCBIfam" id="TIGR01730">
    <property type="entry name" value="RND_mfp"/>
    <property type="match status" value="1"/>
</dbReference>
<evidence type="ECO:0000313" key="9">
    <source>
        <dbReference type="Proteomes" id="UP000697710"/>
    </source>
</evidence>
<feature type="chain" id="PRO_5037834370" evidence="4">
    <location>
        <begin position="26"/>
        <end position="409"/>
    </location>
</feature>
<dbReference type="InterPro" id="IPR058792">
    <property type="entry name" value="Beta-barrel_RND_2"/>
</dbReference>
<dbReference type="Gene3D" id="2.40.30.170">
    <property type="match status" value="1"/>
</dbReference>
<dbReference type="PANTHER" id="PTHR30469:SF38">
    <property type="entry name" value="HLYD FAMILY SECRETION PROTEIN"/>
    <property type="match status" value="1"/>
</dbReference>
<evidence type="ECO:0000256" key="4">
    <source>
        <dbReference type="SAM" id="SignalP"/>
    </source>
</evidence>
<dbReference type="Gene3D" id="2.40.50.100">
    <property type="match status" value="1"/>
</dbReference>
<dbReference type="Gene3D" id="2.40.420.20">
    <property type="match status" value="1"/>
</dbReference>
<feature type="compositionally biased region" description="Low complexity" evidence="3">
    <location>
        <begin position="37"/>
        <end position="61"/>
    </location>
</feature>
<evidence type="ECO:0000256" key="3">
    <source>
        <dbReference type="SAM" id="MobiDB-lite"/>
    </source>
</evidence>
<feature type="domain" description="CzcB-like barrel-sandwich hybrid" evidence="6">
    <location>
        <begin position="113"/>
        <end position="240"/>
    </location>
</feature>
<dbReference type="PANTHER" id="PTHR30469">
    <property type="entry name" value="MULTIDRUG RESISTANCE PROTEIN MDTA"/>
    <property type="match status" value="1"/>
</dbReference>
<keyword evidence="2" id="KW-0175">Coiled coil</keyword>
<dbReference type="AlphaFoldDB" id="A0A956M0Z7"/>
<evidence type="ECO:0000256" key="1">
    <source>
        <dbReference type="ARBA" id="ARBA00009477"/>
    </source>
</evidence>
<feature type="domain" description="CusB-like beta-barrel" evidence="5">
    <location>
        <begin position="249"/>
        <end position="318"/>
    </location>
</feature>
<protein>
    <submittedName>
        <fullName evidence="8">Efflux RND transporter periplasmic adaptor subunit</fullName>
    </submittedName>
</protein>
<dbReference type="Gene3D" id="1.10.287.470">
    <property type="entry name" value="Helix hairpin bin"/>
    <property type="match status" value="1"/>
</dbReference>
<proteinExistence type="inferred from homology"/>
<dbReference type="GO" id="GO:1990281">
    <property type="term" value="C:efflux pump complex"/>
    <property type="evidence" value="ECO:0007669"/>
    <property type="project" value="TreeGrafter"/>
</dbReference>
<evidence type="ECO:0000259" key="5">
    <source>
        <dbReference type="Pfam" id="PF25954"/>
    </source>
</evidence>
<feature type="signal peptide" evidence="4">
    <location>
        <begin position="1"/>
        <end position="25"/>
    </location>
</feature>
<dbReference type="Pfam" id="PF25973">
    <property type="entry name" value="BSH_CzcB"/>
    <property type="match status" value="1"/>
</dbReference>
<dbReference type="Pfam" id="PF25989">
    <property type="entry name" value="YknX_C"/>
    <property type="match status" value="1"/>
</dbReference>
<comment type="caution">
    <text evidence="8">The sequence shown here is derived from an EMBL/GenBank/DDBJ whole genome shotgun (WGS) entry which is preliminary data.</text>
</comment>
<comment type="similarity">
    <text evidence="1">Belongs to the membrane fusion protein (MFP) (TC 8.A.1) family.</text>
</comment>
<reference evidence="8" key="1">
    <citation type="submission" date="2020-04" db="EMBL/GenBank/DDBJ databases">
        <authorList>
            <person name="Zhang T."/>
        </authorList>
    </citation>
    <scope>NUCLEOTIDE SEQUENCE</scope>
    <source>
        <strain evidence="8">HKST-UBA01</strain>
    </source>
</reference>
<name>A0A956M0Z7_UNCEI</name>
<dbReference type="InterPro" id="IPR058637">
    <property type="entry name" value="YknX-like_C"/>
</dbReference>
<evidence type="ECO:0000259" key="7">
    <source>
        <dbReference type="Pfam" id="PF25989"/>
    </source>
</evidence>
<dbReference type="InterPro" id="IPR058647">
    <property type="entry name" value="BSH_CzcB-like"/>
</dbReference>
<organism evidence="8 9">
    <name type="scientific">Eiseniibacteriota bacterium</name>
    <dbReference type="NCBI Taxonomy" id="2212470"/>
    <lineage>
        <taxon>Bacteria</taxon>
        <taxon>Candidatus Eiseniibacteriota</taxon>
    </lineage>
</organism>